<evidence type="ECO:0000313" key="3">
    <source>
        <dbReference type="EMBL" id="MBX0304890.1"/>
    </source>
</evidence>
<evidence type="ECO:0000256" key="1">
    <source>
        <dbReference type="SAM" id="MobiDB-lite"/>
    </source>
</evidence>
<dbReference type="AlphaFoldDB" id="A0A8J7YF28"/>
<organism evidence="3 4">
    <name type="scientific">Haloarcula salinisoli</name>
    <dbReference type="NCBI Taxonomy" id="2487746"/>
    <lineage>
        <taxon>Archaea</taxon>
        <taxon>Methanobacteriati</taxon>
        <taxon>Methanobacteriota</taxon>
        <taxon>Stenosarchaea group</taxon>
        <taxon>Halobacteria</taxon>
        <taxon>Halobacteriales</taxon>
        <taxon>Haloarculaceae</taxon>
        <taxon>Haloarcula</taxon>
    </lineage>
</organism>
<feature type="compositionally biased region" description="Low complexity" evidence="1">
    <location>
        <begin position="238"/>
        <end position="265"/>
    </location>
</feature>
<keyword evidence="4" id="KW-1185">Reference proteome</keyword>
<feature type="region of interest" description="Disordered" evidence="1">
    <location>
        <begin position="228"/>
        <end position="286"/>
    </location>
</feature>
<feature type="transmembrane region" description="Helical" evidence="2">
    <location>
        <begin position="163"/>
        <end position="184"/>
    </location>
</feature>
<dbReference type="InterPro" id="IPR025098">
    <property type="entry name" value="DUF4013"/>
</dbReference>
<accession>A0A8J7YF28</accession>
<dbReference type="Pfam" id="PF13197">
    <property type="entry name" value="DUF4013"/>
    <property type="match status" value="1"/>
</dbReference>
<feature type="transmembrane region" description="Helical" evidence="2">
    <location>
        <begin position="109"/>
        <end position="142"/>
    </location>
</feature>
<evidence type="ECO:0000313" key="4">
    <source>
        <dbReference type="Proteomes" id="UP000783863"/>
    </source>
</evidence>
<reference evidence="3" key="1">
    <citation type="submission" date="2021-06" db="EMBL/GenBank/DDBJ databases">
        <title>Halomicroarcula sp. F24A a new haloarchaeum isolated from saline soil.</title>
        <authorList>
            <person name="Duran-Viseras A."/>
            <person name="Sanchez-Porro C."/>
            <person name="Ventosa A."/>
        </authorList>
    </citation>
    <scope>NUCLEOTIDE SEQUENCE</scope>
    <source>
        <strain evidence="3">F24A</strain>
    </source>
</reference>
<keyword evidence="2" id="KW-0472">Membrane</keyword>
<sequence length="286" mass="29904">MIEAALRYQTQGEDWLKRVAIGGGAMLLAFFVFIPIFTVYGYVLEVMRQVLRGDTDTPPEWGDYDIVQLSVNGAKGFAILFVYGLVIGAVTLLPTGVLLLLAAVLRSAILSAIGGVIGGVLYLVGAIAIAVVAPIMICNFLVKDDLSAGFDIDVLRTFVTNRTMLRAVGLAILVNFAVGIVSGVLGLTIIGAPVGFVVSFVGLSAVAYIWANGFADAYREIHGELPEIPDGPTKMGADADAGATATEADADTTPSTPDDTVDSGTEASDTDDDVSGPDPTDGNRWD</sequence>
<name>A0A8J7YF28_9EURY</name>
<keyword evidence="2" id="KW-0812">Transmembrane</keyword>
<feature type="transmembrane region" description="Helical" evidence="2">
    <location>
        <begin position="20"/>
        <end position="43"/>
    </location>
</feature>
<proteinExistence type="predicted"/>
<dbReference type="EMBL" id="RKLQ01000002">
    <property type="protein sequence ID" value="MBX0304890.1"/>
    <property type="molecule type" value="Genomic_DNA"/>
</dbReference>
<feature type="transmembrane region" description="Helical" evidence="2">
    <location>
        <begin position="190"/>
        <end position="211"/>
    </location>
</feature>
<gene>
    <name evidence="3" type="ORF">EGD98_14550</name>
</gene>
<keyword evidence="2" id="KW-1133">Transmembrane helix</keyword>
<protein>
    <submittedName>
        <fullName evidence="3">DUF4013 domain-containing protein</fullName>
    </submittedName>
</protein>
<evidence type="ECO:0000256" key="2">
    <source>
        <dbReference type="SAM" id="Phobius"/>
    </source>
</evidence>
<feature type="transmembrane region" description="Helical" evidence="2">
    <location>
        <begin position="77"/>
        <end position="103"/>
    </location>
</feature>
<dbReference type="Proteomes" id="UP000783863">
    <property type="component" value="Unassembled WGS sequence"/>
</dbReference>
<dbReference type="RefSeq" id="WP_220589086.1">
    <property type="nucleotide sequence ID" value="NZ_RKLQ01000002.1"/>
</dbReference>
<comment type="caution">
    <text evidence="3">The sequence shown here is derived from an EMBL/GenBank/DDBJ whole genome shotgun (WGS) entry which is preliminary data.</text>
</comment>